<feature type="compositionally biased region" description="Basic and acidic residues" evidence="1">
    <location>
        <begin position="408"/>
        <end position="425"/>
    </location>
</feature>
<comment type="caution">
    <text evidence="2">The sequence shown here is derived from an EMBL/GenBank/DDBJ whole genome shotgun (WGS) entry which is preliminary data.</text>
</comment>
<evidence type="ECO:0008006" key="4">
    <source>
        <dbReference type="Google" id="ProtNLM"/>
    </source>
</evidence>
<reference evidence="2 3" key="1">
    <citation type="submission" date="2019-03" db="EMBL/GenBank/DDBJ databases">
        <title>Genomic Encyclopedia of Type Strains, Phase IV (KMG-IV): sequencing the most valuable type-strain genomes for metagenomic binning, comparative biology and taxonomic classification.</title>
        <authorList>
            <person name="Goeker M."/>
        </authorList>
    </citation>
    <scope>NUCLEOTIDE SEQUENCE [LARGE SCALE GENOMIC DNA]</scope>
    <source>
        <strain evidence="2 3">DSM 21100</strain>
    </source>
</reference>
<dbReference type="CDD" id="cd15482">
    <property type="entry name" value="Sialidase_non-viral"/>
    <property type="match status" value="1"/>
</dbReference>
<evidence type="ECO:0000313" key="3">
    <source>
        <dbReference type="Proteomes" id="UP000295807"/>
    </source>
</evidence>
<protein>
    <recommendedName>
        <fullName evidence="4">BNR repeat protein</fullName>
    </recommendedName>
</protein>
<evidence type="ECO:0000256" key="1">
    <source>
        <dbReference type="SAM" id="MobiDB-lite"/>
    </source>
</evidence>
<proteinExistence type="predicted"/>
<organism evidence="2 3">
    <name type="scientific">Anseongella ginsenosidimutans</name>
    <dbReference type="NCBI Taxonomy" id="496056"/>
    <lineage>
        <taxon>Bacteria</taxon>
        <taxon>Pseudomonadati</taxon>
        <taxon>Bacteroidota</taxon>
        <taxon>Sphingobacteriia</taxon>
        <taxon>Sphingobacteriales</taxon>
        <taxon>Sphingobacteriaceae</taxon>
        <taxon>Anseongella</taxon>
    </lineage>
</organism>
<dbReference type="Gene3D" id="2.120.10.10">
    <property type="match status" value="1"/>
</dbReference>
<sequence>MLTSINNNSFFCLYPRLKLSRYVFFPQYMLLLLILQACGQQSSRGPLEASSGKLAAHALTPAGTEATDPYFSRDHLGNPVLCWTEKQQGSGQYILKYAVFDTSQAKFGPAIAVGPSRGTKTSAESANKVAFKQDGTVLALFGKRFDDPENRFAGAIQYSVSRDRGTTWSEPRYLHSDTSHQYGRGFFDVAILPDGEAGAVWLDGRFGEADTGSALFFSRTVPGGGFGPDKMIGPSTCECCRTDILVDSAGVIHLAYRDILYPPARMGRQVRDMVYSCSRDRGRTFLPPIRISADNWEVEGCPHSGPSLAVNAAGVRAVWFTAGKGTAGGNRRVGAGRTARENAGSSLANASAGVYQAALAHTGGKDHSFSQRRLLSTEARHPQLISLPGGGTAIAWDEVISSTTGTARETKGSKPGEPASADHRKQAAHGGHAAHSPQAAGSTHPGHGNHASAAVSTIVLQLTAPDANTEIIHLTDGKNPAHHPVLISFAPGKLLLAWVEEENGLPGIRYSFIEVPR</sequence>
<gene>
    <name evidence="2" type="ORF">EDD80_104213</name>
</gene>
<feature type="region of interest" description="Disordered" evidence="1">
    <location>
        <begin position="404"/>
        <end position="450"/>
    </location>
</feature>
<name>A0A4R3KS32_9SPHI</name>
<keyword evidence="3" id="KW-1185">Reference proteome</keyword>
<dbReference type="SUPFAM" id="SSF50939">
    <property type="entry name" value="Sialidases"/>
    <property type="match status" value="1"/>
</dbReference>
<dbReference type="AlphaFoldDB" id="A0A4R3KS32"/>
<evidence type="ECO:0000313" key="2">
    <source>
        <dbReference type="EMBL" id="TCS87862.1"/>
    </source>
</evidence>
<dbReference type="InterPro" id="IPR036278">
    <property type="entry name" value="Sialidase_sf"/>
</dbReference>
<dbReference type="RefSeq" id="WP_132128941.1">
    <property type="nucleotide sequence ID" value="NZ_CP042432.1"/>
</dbReference>
<dbReference type="EMBL" id="SMAD01000004">
    <property type="protein sequence ID" value="TCS87862.1"/>
    <property type="molecule type" value="Genomic_DNA"/>
</dbReference>
<dbReference type="OrthoDB" id="9764969at2"/>
<accession>A0A4R3KS32</accession>
<dbReference type="Proteomes" id="UP000295807">
    <property type="component" value="Unassembled WGS sequence"/>
</dbReference>